<reference evidence="12" key="2">
    <citation type="submission" date="2013-07" db="EMBL/GenBank/DDBJ databases">
        <authorList>
            <person name="Morais-Silva F.O."/>
            <person name="Rezende A.M."/>
            <person name="Pimentel C."/>
            <person name="Resende D.M."/>
            <person name="Santos C.I."/>
            <person name="Clemente C."/>
            <person name="de Oliveira L.M."/>
            <person name="da Silva S.M."/>
            <person name="Costa D.A."/>
            <person name="Varela-Raposo A."/>
            <person name="Horacio E.C.A."/>
            <person name="Matos M."/>
            <person name="Flores O."/>
            <person name="Ruiz J.C."/>
            <person name="Rodrigues-Pousada C."/>
        </authorList>
    </citation>
    <scope>NUCLEOTIDE SEQUENCE [LARGE SCALE GENOMIC DNA]</scope>
    <source>
        <strain evidence="12">ATCC 19364 / DSM 1382 / NCIMB 9332 / VKM B-1759</strain>
    </source>
</reference>
<dbReference type="EC" id="2.7.13.3" evidence="2"/>
<dbReference type="InterPro" id="IPR036890">
    <property type="entry name" value="HATPase_C_sf"/>
</dbReference>
<dbReference type="Pfam" id="PF08448">
    <property type="entry name" value="PAS_4"/>
    <property type="match status" value="1"/>
</dbReference>
<dbReference type="Gene3D" id="3.30.565.10">
    <property type="entry name" value="Histidine kinase-like ATPase, C-terminal domain"/>
    <property type="match status" value="1"/>
</dbReference>
<evidence type="ECO:0000256" key="6">
    <source>
        <dbReference type="ARBA" id="ARBA00023136"/>
    </source>
</evidence>
<dbReference type="Gene3D" id="3.30.450.20">
    <property type="entry name" value="PAS domain"/>
    <property type="match status" value="2"/>
</dbReference>
<dbReference type="SUPFAM" id="SSF55874">
    <property type="entry name" value="ATPase domain of HSP90 chaperone/DNA topoisomerase II/histidine kinase"/>
    <property type="match status" value="1"/>
</dbReference>
<keyword evidence="5 11" id="KW-0418">Kinase</keyword>
<dbReference type="Gene3D" id="1.10.287.130">
    <property type="match status" value="1"/>
</dbReference>
<dbReference type="PANTHER" id="PTHR42878:SF15">
    <property type="entry name" value="BACTERIOPHYTOCHROME"/>
    <property type="match status" value="1"/>
</dbReference>
<dbReference type="OrthoDB" id="9787818at2"/>
<dbReference type="InterPro" id="IPR050351">
    <property type="entry name" value="BphY/WalK/GraS-like"/>
</dbReference>
<dbReference type="Pfam" id="PF13426">
    <property type="entry name" value="PAS_9"/>
    <property type="match status" value="1"/>
</dbReference>
<sequence>MTQSLQPDSLDACRRELDALACRLQEETAARRVLEQLVDGQEELYHSILDNLQGVALECIGSDHRLLWVSKNIEEMVGQPRKNLAGHPCFRVIQGEEAPCPVCSVKEALTTGEVQQCERLGPNGKAWAVRSVPIKNAQGQVEKVLHFGYDITALKTHALALERSEQAYRALFEQAPIGIYSVNLAGNYLSINPRHALMYGYDCPEDMLAATNNSSNERFADPAQREELLDLVRRLGRVAGFECLMKRKDGSQFWTSRTVRAMHDERGEFAGYMGYVEDIQERKRAEGLRQDVDLIMRHDLKSPLTSIIALPEFLLQSPRLEAQEREMLQAIRAAGRRMLEMINTSLVLFQLERGEFLLNHEPVALVELVRQVERDLLDLFTLKDVTLVQAYDPSPGAMIVSGNPTLLYSCLANLIKNALEASPEGERIAVTGQRNTALEPPGVTLRIHNRGRVPESVADRFFEKYVTAGKSGGTGLGTYSAALAVQAHGGTIEMKTSDETGTTITLQLPGHADLDFSPGTPGEVTPILPGCAGTGRP</sequence>
<dbReference type="SUPFAM" id="SSF47384">
    <property type="entry name" value="Homodimeric domain of signal transducing histidine kinase"/>
    <property type="match status" value="1"/>
</dbReference>
<keyword evidence="6" id="KW-0472">Membrane</keyword>
<dbReference type="AlphaFoldDB" id="T2GCN6"/>
<dbReference type="NCBIfam" id="TIGR00229">
    <property type="entry name" value="sensory_box"/>
    <property type="match status" value="1"/>
</dbReference>
<organism evidence="11 12">
    <name type="scientific">Megalodesulfovibrio gigas (strain ATCC 19364 / DSM 1382 / NCIMB 9332 / VKM B-1759)</name>
    <name type="common">Desulfovibrio gigas</name>
    <dbReference type="NCBI Taxonomy" id="1121448"/>
    <lineage>
        <taxon>Bacteria</taxon>
        <taxon>Pseudomonadati</taxon>
        <taxon>Thermodesulfobacteriota</taxon>
        <taxon>Desulfovibrionia</taxon>
        <taxon>Desulfovibrionales</taxon>
        <taxon>Desulfovibrionaceae</taxon>
        <taxon>Megalodesulfovibrio</taxon>
    </lineage>
</organism>
<dbReference type="STRING" id="1121448.DGI_2186"/>
<dbReference type="Pfam" id="PF02518">
    <property type="entry name" value="HATPase_c"/>
    <property type="match status" value="1"/>
</dbReference>
<feature type="region of interest" description="Disordered" evidence="7">
    <location>
        <begin position="516"/>
        <end position="537"/>
    </location>
</feature>
<dbReference type="Proteomes" id="UP000016587">
    <property type="component" value="Chromosome"/>
</dbReference>
<dbReference type="PRINTS" id="PR00344">
    <property type="entry name" value="BCTRLSENSOR"/>
</dbReference>
<dbReference type="SMART" id="SM00388">
    <property type="entry name" value="HisKA"/>
    <property type="match status" value="1"/>
</dbReference>
<dbReference type="InterPro" id="IPR035965">
    <property type="entry name" value="PAS-like_dom_sf"/>
</dbReference>
<feature type="domain" description="Histidine kinase" evidence="8">
    <location>
        <begin position="295"/>
        <end position="512"/>
    </location>
</feature>
<dbReference type="HOGENOM" id="CLU_506920_0_0_7"/>
<dbReference type="PANTHER" id="PTHR42878">
    <property type="entry name" value="TWO-COMPONENT HISTIDINE KINASE"/>
    <property type="match status" value="1"/>
</dbReference>
<dbReference type="CDD" id="cd00075">
    <property type="entry name" value="HATPase"/>
    <property type="match status" value="1"/>
</dbReference>
<name>T2GCN6_MEGG1</name>
<keyword evidence="3" id="KW-0597">Phosphoprotein</keyword>
<evidence type="ECO:0000256" key="7">
    <source>
        <dbReference type="SAM" id="MobiDB-lite"/>
    </source>
</evidence>
<dbReference type="GO" id="GO:0016020">
    <property type="term" value="C:membrane"/>
    <property type="evidence" value="ECO:0007669"/>
    <property type="project" value="UniProtKB-SubCell"/>
</dbReference>
<feature type="domain" description="PAS" evidence="9">
    <location>
        <begin position="164"/>
        <end position="205"/>
    </location>
</feature>
<evidence type="ECO:0000256" key="2">
    <source>
        <dbReference type="ARBA" id="ARBA00012438"/>
    </source>
</evidence>
<dbReference type="SMART" id="SM00086">
    <property type="entry name" value="PAC"/>
    <property type="match status" value="2"/>
</dbReference>
<feature type="domain" description="PAC" evidence="10">
    <location>
        <begin position="239"/>
        <end position="291"/>
    </location>
</feature>
<dbReference type="KEGG" id="dgg:DGI_2186"/>
<dbReference type="CDD" id="cd00082">
    <property type="entry name" value="HisKA"/>
    <property type="match status" value="1"/>
</dbReference>
<dbReference type="GO" id="GO:0000155">
    <property type="term" value="F:phosphorelay sensor kinase activity"/>
    <property type="evidence" value="ECO:0007669"/>
    <property type="project" value="InterPro"/>
</dbReference>
<dbReference type="InterPro" id="IPR013656">
    <property type="entry name" value="PAS_4"/>
</dbReference>
<dbReference type="SUPFAM" id="SSF55785">
    <property type="entry name" value="PYP-like sensor domain (PAS domain)"/>
    <property type="match status" value="2"/>
</dbReference>
<dbReference type="InterPro" id="IPR036097">
    <property type="entry name" value="HisK_dim/P_sf"/>
</dbReference>
<evidence type="ECO:0000313" key="12">
    <source>
        <dbReference type="Proteomes" id="UP000016587"/>
    </source>
</evidence>
<dbReference type="GO" id="GO:0030295">
    <property type="term" value="F:protein kinase activator activity"/>
    <property type="evidence" value="ECO:0007669"/>
    <property type="project" value="TreeGrafter"/>
</dbReference>
<gene>
    <name evidence="11" type="ORF">DGI_2186</name>
</gene>
<evidence type="ECO:0000259" key="9">
    <source>
        <dbReference type="PROSITE" id="PS50112"/>
    </source>
</evidence>
<dbReference type="EMBL" id="CP006585">
    <property type="protein sequence ID" value="AGW13944.1"/>
    <property type="molecule type" value="Genomic_DNA"/>
</dbReference>
<dbReference type="PROSITE" id="PS50113">
    <property type="entry name" value="PAC"/>
    <property type="match status" value="1"/>
</dbReference>
<dbReference type="SMART" id="SM00387">
    <property type="entry name" value="HATPase_c"/>
    <property type="match status" value="1"/>
</dbReference>
<comment type="catalytic activity">
    <reaction evidence="1">
        <text>ATP + protein L-histidine = ADP + protein N-phospho-L-histidine.</text>
        <dbReference type="EC" id="2.7.13.3"/>
    </reaction>
</comment>
<dbReference type="eggNOG" id="COG2202">
    <property type="taxonomic scope" value="Bacteria"/>
</dbReference>
<dbReference type="InterPro" id="IPR000700">
    <property type="entry name" value="PAS-assoc_C"/>
</dbReference>
<keyword evidence="4" id="KW-0808">Transferase</keyword>
<dbReference type="CDD" id="cd00130">
    <property type="entry name" value="PAS"/>
    <property type="match status" value="1"/>
</dbReference>
<accession>T2GCN6</accession>
<proteinExistence type="predicted"/>
<dbReference type="PROSITE" id="PS50109">
    <property type="entry name" value="HIS_KIN"/>
    <property type="match status" value="1"/>
</dbReference>
<evidence type="ECO:0000313" key="11">
    <source>
        <dbReference type="EMBL" id="AGW13944.1"/>
    </source>
</evidence>
<dbReference type="GO" id="GO:0007234">
    <property type="term" value="P:osmosensory signaling via phosphorelay pathway"/>
    <property type="evidence" value="ECO:0007669"/>
    <property type="project" value="TreeGrafter"/>
</dbReference>
<evidence type="ECO:0000259" key="8">
    <source>
        <dbReference type="PROSITE" id="PS50109"/>
    </source>
</evidence>
<keyword evidence="12" id="KW-1185">Reference proteome</keyword>
<dbReference type="InterPro" id="IPR003594">
    <property type="entry name" value="HATPase_dom"/>
</dbReference>
<protein>
    <recommendedName>
        <fullName evidence="2">histidine kinase</fullName>
        <ecNumber evidence="2">2.7.13.3</ecNumber>
    </recommendedName>
</protein>
<dbReference type="SMART" id="SM00091">
    <property type="entry name" value="PAS"/>
    <property type="match status" value="2"/>
</dbReference>
<evidence type="ECO:0000256" key="3">
    <source>
        <dbReference type="ARBA" id="ARBA00022553"/>
    </source>
</evidence>
<evidence type="ECO:0000256" key="4">
    <source>
        <dbReference type="ARBA" id="ARBA00022679"/>
    </source>
</evidence>
<evidence type="ECO:0000256" key="5">
    <source>
        <dbReference type="ARBA" id="ARBA00022777"/>
    </source>
</evidence>
<dbReference type="RefSeq" id="WP_021760882.1">
    <property type="nucleotide sequence ID" value="NC_022444.1"/>
</dbReference>
<evidence type="ECO:0000256" key="1">
    <source>
        <dbReference type="ARBA" id="ARBA00000085"/>
    </source>
</evidence>
<dbReference type="PROSITE" id="PS50112">
    <property type="entry name" value="PAS"/>
    <property type="match status" value="1"/>
</dbReference>
<dbReference type="InterPro" id="IPR003661">
    <property type="entry name" value="HisK_dim/P_dom"/>
</dbReference>
<dbReference type="GO" id="GO:0000156">
    <property type="term" value="F:phosphorelay response regulator activity"/>
    <property type="evidence" value="ECO:0007669"/>
    <property type="project" value="TreeGrafter"/>
</dbReference>
<evidence type="ECO:0000259" key="10">
    <source>
        <dbReference type="PROSITE" id="PS50113"/>
    </source>
</evidence>
<reference evidence="11 12" key="1">
    <citation type="journal article" date="2013" name="J. Bacteriol.">
        <title>Roles of HynAB and Ech, the only two hydrogenases found in the model sulfate reducer Desulfovibrio gigas.</title>
        <authorList>
            <person name="Morais-Silva F.O."/>
            <person name="Santos C.I."/>
            <person name="Rodrigues R."/>
            <person name="Pereira I.A."/>
            <person name="Rodrigues-Pousada C."/>
        </authorList>
    </citation>
    <scope>NUCLEOTIDE SEQUENCE [LARGE SCALE GENOMIC DNA]</scope>
    <source>
        <strain evidence="12">ATCC 19364 / DSM 1382 / NCIMB 9332 / VKM B-1759</strain>
    </source>
</reference>
<dbReference type="InterPro" id="IPR005467">
    <property type="entry name" value="His_kinase_dom"/>
</dbReference>
<dbReference type="Pfam" id="PF00512">
    <property type="entry name" value="HisKA"/>
    <property type="match status" value="1"/>
</dbReference>
<dbReference type="InterPro" id="IPR000014">
    <property type="entry name" value="PAS"/>
</dbReference>
<dbReference type="InterPro" id="IPR004358">
    <property type="entry name" value="Sig_transdc_His_kin-like_C"/>
</dbReference>
<dbReference type="eggNOG" id="COG2205">
    <property type="taxonomic scope" value="Bacteria"/>
</dbReference>
<dbReference type="PATRIC" id="fig|1121448.10.peg.2140"/>
<dbReference type="InterPro" id="IPR001610">
    <property type="entry name" value="PAC"/>
</dbReference>